<dbReference type="Proteomes" id="UP000366065">
    <property type="component" value="Unassembled WGS sequence"/>
</dbReference>
<organism evidence="2 3">
    <name type="scientific">Pandoraea capi</name>
    <dbReference type="NCBI Taxonomy" id="2508286"/>
    <lineage>
        <taxon>Bacteria</taxon>
        <taxon>Pseudomonadati</taxon>
        <taxon>Pseudomonadota</taxon>
        <taxon>Betaproteobacteria</taxon>
        <taxon>Burkholderiales</taxon>
        <taxon>Burkholderiaceae</taxon>
        <taxon>Pandoraea</taxon>
    </lineage>
</organism>
<protein>
    <submittedName>
        <fullName evidence="2">Uncharacterized protein</fullName>
    </submittedName>
</protein>
<name>A0ABY6WE78_9BURK</name>
<comment type="caution">
    <text evidence="2">The sequence shown here is derived from an EMBL/GenBank/DDBJ whole genome shotgun (WGS) entry which is preliminary data.</text>
</comment>
<sequence length="450" mass="49900">MQTLSSYLLESEALDEQQLQSRFEAVCEAISRWLTDKGATDPTQGGGEFQSLTNDGNGRFNRERVSTSLGLLDQIRLVERTRSGQTFTTRLATTAFNGKLSIYCSLAVENISSVVAPVPNDPRCPAIVRTLLGHSPDWRLNGTPLGTSVPQVVYGDLNGRRLADEIRQVGRAIPIVVVSEVEGETLWPRLAENLAYDLAALANVVRVADDATWALTDELGKLHSCYRGAVRLYWPARTGADGEPYFNSTVWTASALLSNDSDGKGLNRFRATLRRLVMSTSSLSITPPRLIREIQEALIRQRLEDIKSRLTADSEELEIARLYITENQDLKAQIEQLEAELARTAARAETAEHAVSQLKAPDVTDDEQTSSAEERSEPNSGDTRFYKKIHSKGAYDILVEVDDCGHTSWQSSNKADKARKGLERLTSRNDWKSLQHCGSCTGGGMWKVRW</sequence>
<keyword evidence="3" id="KW-1185">Reference proteome</keyword>
<evidence type="ECO:0000256" key="1">
    <source>
        <dbReference type="SAM" id="MobiDB-lite"/>
    </source>
</evidence>
<reference evidence="2 3" key="1">
    <citation type="submission" date="2019-08" db="EMBL/GenBank/DDBJ databases">
        <authorList>
            <person name="Peeters C."/>
        </authorList>
    </citation>
    <scope>NUCLEOTIDE SEQUENCE [LARGE SCALE GENOMIC DNA]</scope>
    <source>
        <strain evidence="2 3">LMG 20602</strain>
    </source>
</reference>
<proteinExistence type="predicted"/>
<gene>
    <name evidence="2" type="ORF">PCA20602_05107</name>
</gene>
<dbReference type="EMBL" id="CABPRV010000022">
    <property type="protein sequence ID" value="VVE56532.1"/>
    <property type="molecule type" value="Genomic_DNA"/>
</dbReference>
<evidence type="ECO:0000313" key="2">
    <source>
        <dbReference type="EMBL" id="VVE56532.1"/>
    </source>
</evidence>
<feature type="region of interest" description="Disordered" evidence="1">
    <location>
        <begin position="37"/>
        <end position="59"/>
    </location>
</feature>
<accession>A0ABY6WE78</accession>
<evidence type="ECO:0000313" key="3">
    <source>
        <dbReference type="Proteomes" id="UP000366065"/>
    </source>
</evidence>
<feature type="region of interest" description="Disordered" evidence="1">
    <location>
        <begin position="352"/>
        <end position="384"/>
    </location>
</feature>